<organism evidence="1 2">
    <name type="scientific">Vitis vinifera</name>
    <name type="common">Grape</name>
    <dbReference type="NCBI Taxonomy" id="29760"/>
    <lineage>
        <taxon>Eukaryota</taxon>
        <taxon>Viridiplantae</taxon>
        <taxon>Streptophyta</taxon>
        <taxon>Embryophyta</taxon>
        <taxon>Tracheophyta</taxon>
        <taxon>Spermatophyta</taxon>
        <taxon>Magnoliopsida</taxon>
        <taxon>eudicotyledons</taxon>
        <taxon>Gunneridae</taxon>
        <taxon>Pentapetalae</taxon>
        <taxon>rosids</taxon>
        <taxon>Vitales</taxon>
        <taxon>Vitaceae</taxon>
        <taxon>Viteae</taxon>
        <taxon>Vitis</taxon>
    </lineage>
</organism>
<evidence type="ECO:0000313" key="2">
    <source>
        <dbReference type="Proteomes" id="UP000288805"/>
    </source>
</evidence>
<dbReference type="AlphaFoldDB" id="A0A438ISG2"/>
<proteinExistence type="predicted"/>
<protein>
    <recommendedName>
        <fullName evidence="3">Retrotransposon gag domain-containing protein</fullName>
    </recommendedName>
</protein>
<gene>
    <name evidence="1" type="ORF">CK203_021399</name>
</gene>
<dbReference type="EMBL" id="QGNW01000086">
    <property type="protein sequence ID" value="RVW99643.1"/>
    <property type="molecule type" value="Genomic_DNA"/>
</dbReference>
<evidence type="ECO:0008006" key="3">
    <source>
        <dbReference type="Google" id="ProtNLM"/>
    </source>
</evidence>
<sequence length="157" mass="17446">MASSCKALCQSRTIGLGKQLTLLNRGSQPVIDYLATIRDIVDEPNLLGVPIPNQYLITHTLNGVDPKFKEIVVVVQAWDTMITFDELHNKLVEYEAFLKWEELCSTGNLGIITVNNAQFSSSNSEKKPSIKYFPNRKDNKANALLIAGINTLARTPL</sequence>
<dbReference type="Proteomes" id="UP000288805">
    <property type="component" value="Unassembled WGS sequence"/>
</dbReference>
<name>A0A438ISG2_VITVI</name>
<comment type="caution">
    <text evidence="1">The sequence shown here is derived from an EMBL/GenBank/DDBJ whole genome shotgun (WGS) entry which is preliminary data.</text>
</comment>
<dbReference type="PANTHER" id="PTHR47481:SF22">
    <property type="entry name" value="RETROTRANSPOSON GAG DOMAIN-CONTAINING PROTEIN"/>
    <property type="match status" value="1"/>
</dbReference>
<reference evidence="1 2" key="1">
    <citation type="journal article" date="2018" name="PLoS Genet.">
        <title>Population sequencing reveals clonal diversity and ancestral inbreeding in the grapevine cultivar Chardonnay.</title>
        <authorList>
            <person name="Roach M.J."/>
            <person name="Johnson D.L."/>
            <person name="Bohlmann J."/>
            <person name="van Vuuren H.J."/>
            <person name="Jones S.J."/>
            <person name="Pretorius I.S."/>
            <person name="Schmidt S.A."/>
            <person name="Borneman A.R."/>
        </authorList>
    </citation>
    <scope>NUCLEOTIDE SEQUENCE [LARGE SCALE GENOMIC DNA]</scope>
    <source>
        <strain evidence="2">cv. Chardonnay</strain>
        <tissue evidence="1">Leaf</tissue>
    </source>
</reference>
<accession>A0A438ISG2</accession>
<dbReference type="PANTHER" id="PTHR47481">
    <property type="match status" value="1"/>
</dbReference>
<evidence type="ECO:0000313" key="1">
    <source>
        <dbReference type="EMBL" id="RVW99643.1"/>
    </source>
</evidence>